<dbReference type="AlphaFoldDB" id="A0A974SKA7"/>
<dbReference type="KEGG" id="xdi:EZH22_06900"/>
<gene>
    <name evidence="1" type="ORF">EZH22_06900</name>
</gene>
<keyword evidence="2" id="KW-1185">Reference proteome</keyword>
<dbReference type="InterPro" id="IPR034756">
    <property type="entry name" value="T2SSM_b"/>
</dbReference>
<dbReference type="NCBIfam" id="NF040576">
    <property type="entry name" value="T2SS_GspM_XpsM"/>
    <property type="match status" value="1"/>
</dbReference>
<dbReference type="Proteomes" id="UP000596427">
    <property type="component" value="Chromosome"/>
</dbReference>
<dbReference type="EMBL" id="CP063362">
    <property type="protein sequence ID" value="QRG08064.1"/>
    <property type="molecule type" value="Genomic_DNA"/>
</dbReference>
<protein>
    <submittedName>
        <fullName evidence="1">Type II secretion system protein M</fullName>
    </submittedName>
</protein>
<name>A0A974SKA7_9HYPH</name>
<accession>A0A974SKA7</accession>
<evidence type="ECO:0000313" key="2">
    <source>
        <dbReference type="Proteomes" id="UP000596427"/>
    </source>
</evidence>
<sequence length="185" mass="18850">MSAAPASRPAALLATLAYGALVAVLVLVACGAVGDLLARRAAVEEARARLDRMQGRGPARAGADGTPDVAAGSPFLEGPSVTVAGADLMQRVAAAVARCGGRITSSRVELEGTPYGAGFLALAASLEIGQADLQKLLYDLEAGQPFLFVDQLVAQGSVASGAGETREGGRLQVTLTVYGQWRSVR</sequence>
<evidence type="ECO:0000313" key="1">
    <source>
        <dbReference type="EMBL" id="QRG08064.1"/>
    </source>
</evidence>
<dbReference type="RefSeq" id="WP_203194976.1">
    <property type="nucleotide sequence ID" value="NZ_CP063362.1"/>
</dbReference>
<reference evidence="1 2" key="1">
    <citation type="submission" date="2020-10" db="EMBL/GenBank/DDBJ databases">
        <title>Degradation of 1,4-Dioxane by Xanthobacter sp. YN2, via a Novel Group-2 Soluble Di-Iron Monooxygenase.</title>
        <authorList>
            <person name="Ma F."/>
            <person name="Wang Y."/>
            <person name="Yang J."/>
            <person name="Guo H."/>
            <person name="Su D."/>
            <person name="Yu L."/>
        </authorList>
    </citation>
    <scope>NUCLEOTIDE SEQUENCE [LARGE SCALE GENOMIC DNA]</scope>
    <source>
        <strain evidence="1 2">YN2</strain>
    </source>
</reference>
<organism evidence="1 2">
    <name type="scientific">Xanthobacter dioxanivorans</name>
    <dbReference type="NCBI Taxonomy" id="2528964"/>
    <lineage>
        <taxon>Bacteria</taxon>
        <taxon>Pseudomonadati</taxon>
        <taxon>Pseudomonadota</taxon>
        <taxon>Alphaproteobacteria</taxon>
        <taxon>Hyphomicrobiales</taxon>
        <taxon>Xanthobacteraceae</taxon>
        <taxon>Xanthobacter</taxon>
    </lineage>
</organism>
<dbReference type="Pfam" id="PF10741">
    <property type="entry name" value="T2SSM_b"/>
    <property type="match status" value="1"/>
</dbReference>
<proteinExistence type="predicted"/>